<dbReference type="EMBL" id="JAASTW010000002">
    <property type="protein sequence ID" value="MBC1487732.1"/>
    <property type="molecule type" value="Genomic_DNA"/>
</dbReference>
<keyword evidence="1" id="KW-1133">Transmembrane helix</keyword>
<proteinExistence type="predicted"/>
<dbReference type="Proteomes" id="UP000561617">
    <property type="component" value="Unassembled WGS sequence"/>
</dbReference>
<reference evidence="2 3" key="1">
    <citation type="submission" date="2020-03" db="EMBL/GenBank/DDBJ databases">
        <title>Soil Listeria distribution.</title>
        <authorList>
            <person name="Liao J."/>
            <person name="Wiedmann M."/>
        </authorList>
    </citation>
    <scope>NUCLEOTIDE SEQUENCE [LARGE SCALE GENOMIC DNA]</scope>
    <source>
        <strain evidence="2 3">FSL L7-1554</strain>
    </source>
</reference>
<accession>A0A7X0X579</accession>
<keyword evidence="1" id="KW-0812">Transmembrane</keyword>
<organism evidence="2 3">
    <name type="scientific">Listeria immobilis</name>
    <dbReference type="NCBI Taxonomy" id="2713502"/>
    <lineage>
        <taxon>Bacteria</taxon>
        <taxon>Bacillati</taxon>
        <taxon>Bacillota</taxon>
        <taxon>Bacilli</taxon>
        <taxon>Bacillales</taxon>
        <taxon>Listeriaceae</taxon>
        <taxon>Listeria</taxon>
    </lineage>
</organism>
<evidence type="ECO:0000313" key="3">
    <source>
        <dbReference type="Proteomes" id="UP000561617"/>
    </source>
</evidence>
<evidence type="ECO:0000256" key="1">
    <source>
        <dbReference type="SAM" id="Phobius"/>
    </source>
</evidence>
<dbReference type="RefSeq" id="WP_185380502.1">
    <property type="nucleotide sequence ID" value="NZ_JAASTW010000002.1"/>
</dbReference>
<dbReference type="AlphaFoldDB" id="A0A7X0X579"/>
<evidence type="ECO:0000313" key="2">
    <source>
        <dbReference type="EMBL" id="MBC1487732.1"/>
    </source>
</evidence>
<protein>
    <submittedName>
        <fullName evidence="2">Uncharacterized protein</fullName>
    </submittedName>
</protein>
<comment type="caution">
    <text evidence="2">The sequence shown here is derived from an EMBL/GenBank/DDBJ whole genome shotgun (WGS) entry which is preliminary data.</text>
</comment>
<keyword evidence="1" id="KW-0472">Membrane</keyword>
<name>A0A7X0X579_9LIST</name>
<feature type="transmembrane region" description="Helical" evidence="1">
    <location>
        <begin position="31"/>
        <end position="50"/>
    </location>
</feature>
<gene>
    <name evidence="2" type="ORF">HCJ38_01660</name>
</gene>
<sequence length="53" mass="6020">MKKGIFYTIFILLVLIASTLFDHNIISSVGWMASVICWVIVAIVFTNMTIKRT</sequence>